<reference evidence="2 3" key="1">
    <citation type="journal article" date="2012" name="Appl. Environ. Microbiol.">
        <title>Short-read sequencing for genomic analysis of the brown rot fungus Fibroporia radiculosa.</title>
        <authorList>
            <person name="Tang J.D."/>
            <person name="Perkins A.D."/>
            <person name="Sonstegard T.S."/>
            <person name="Schroeder S.G."/>
            <person name="Burgess S.C."/>
            <person name="Diehl S.V."/>
        </authorList>
    </citation>
    <scope>NUCLEOTIDE SEQUENCE [LARGE SCALE GENOMIC DNA]</scope>
    <source>
        <strain evidence="2 3">TFFH 294</strain>
    </source>
</reference>
<feature type="compositionally biased region" description="Basic and acidic residues" evidence="1">
    <location>
        <begin position="130"/>
        <end position="146"/>
    </location>
</feature>
<organism evidence="2 3">
    <name type="scientific">Fibroporia radiculosa</name>
    <dbReference type="NCBI Taxonomy" id="599839"/>
    <lineage>
        <taxon>Eukaryota</taxon>
        <taxon>Fungi</taxon>
        <taxon>Dikarya</taxon>
        <taxon>Basidiomycota</taxon>
        <taxon>Agaricomycotina</taxon>
        <taxon>Agaricomycetes</taxon>
        <taxon>Polyporales</taxon>
        <taxon>Fibroporiaceae</taxon>
        <taxon>Fibroporia</taxon>
    </lineage>
</organism>
<evidence type="ECO:0000256" key="1">
    <source>
        <dbReference type="SAM" id="MobiDB-lite"/>
    </source>
</evidence>
<gene>
    <name evidence="2" type="ORF">FIBRA_09212</name>
</gene>
<dbReference type="PROSITE" id="PS51257">
    <property type="entry name" value="PROKAR_LIPOPROTEIN"/>
    <property type="match status" value="1"/>
</dbReference>
<name>J7RH56_9APHY</name>
<dbReference type="InParanoid" id="J7RH56"/>
<dbReference type="HOGENOM" id="CLU_1586506_0_0_1"/>
<protein>
    <submittedName>
        <fullName evidence="2">Uncharacterized protein</fullName>
    </submittedName>
</protein>
<sequence length="168" mass="18340">MQLRRGERDHGRANWHSAGITVPASTGAACVGVPHTPEKLQQSTDQQSIAQTFVWTHISALPAIMTGVASDGYITAIDARVHEHEGYHNVRGRQPQQTTGRAAHVDRGQTCRPIRTLGRPRGRRTTTHQAELERPDSPGPELDRPGRLASVCDVHFDPVPPALALQCV</sequence>
<dbReference type="RefSeq" id="XP_012176923.1">
    <property type="nucleotide sequence ID" value="XM_012321533.1"/>
</dbReference>
<dbReference type="AlphaFoldDB" id="J7RH56"/>
<dbReference type="Proteomes" id="UP000006352">
    <property type="component" value="Unassembled WGS sequence"/>
</dbReference>
<evidence type="ECO:0000313" key="3">
    <source>
        <dbReference type="Proteomes" id="UP000006352"/>
    </source>
</evidence>
<feature type="compositionally biased region" description="Basic and acidic residues" evidence="1">
    <location>
        <begin position="1"/>
        <end position="12"/>
    </location>
</feature>
<dbReference type="GeneID" id="24101802"/>
<accession>J7RH56</accession>
<proteinExistence type="predicted"/>
<feature type="region of interest" description="Disordered" evidence="1">
    <location>
        <begin position="114"/>
        <end position="146"/>
    </location>
</feature>
<evidence type="ECO:0000313" key="2">
    <source>
        <dbReference type="EMBL" id="CCM06902.1"/>
    </source>
</evidence>
<feature type="region of interest" description="Disordered" evidence="1">
    <location>
        <begin position="1"/>
        <end position="20"/>
    </location>
</feature>
<dbReference type="EMBL" id="HE797561">
    <property type="protein sequence ID" value="CCM06902.1"/>
    <property type="molecule type" value="Genomic_DNA"/>
</dbReference>
<keyword evidence="3" id="KW-1185">Reference proteome</keyword>